<keyword evidence="3" id="KW-1185">Reference proteome</keyword>
<dbReference type="Gene3D" id="3.60.40.10">
    <property type="entry name" value="PPM-type phosphatase domain"/>
    <property type="match status" value="1"/>
</dbReference>
<feature type="domain" description="PPM-type phosphatase" evidence="1">
    <location>
        <begin position="6"/>
        <end position="237"/>
    </location>
</feature>
<dbReference type="RefSeq" id="WP_092784865.1">
    <property type="nucleotide sequence ID" value="NZ_FORA01000008.1"/>
</dbReference>
<proteinExistence type="predicted"/>
<gene>
    <name evidence="2" type="ORF">SAMN04488095_3741</name>
</gene>
<evidence type="ECO:0000313" key="2">
    <source>
        <dbReference type="EMBL" id="SFJ82228.1"/>
    </source>
</evidence>
<dbReference type="AlphaFoldDB" id="A0A1I3UFF4"/>
<evidence type="ECO:0000313" key="3">
    <source>
        <dbReference type="Proteomes" id="UP000199110"/>
    </source>
</evidence>
<evidence type="ECO:0000259" key="1">
    <source>
        <dbReference type="PROSITE" id="PS51746"/>
    </source>
</evidence>
<organism evidence="2 3">
    <name type="scientific">Jannaschia pohangensis</name>
    <dbReference type="NCBI Taxonomy" id="390807"/>
    <lineage>
        <taxon>Bacteria</taxon>
        <taxon>Pseudomonadati</taxon>
        <taxon>Pseudomonadota</taxon>
        <taxon>Alphaproteobacteria</taxon>
        <taxon>Rhodobacterales</taxon>
        <taxon>Roseobacteraceae</taxon>
        <taxon>Jannaschia</taxon>
    </lineage>
</organism>
<dbReference type="SMART" id="SM00331">
    <property type="entry name" value="PP2C_SIG"/>
    <property type="match status" value="1"/>
</dbReference>
<sequence length="259" mass="27844">MHLIFETGERTDVGLLRKVNEDAALAMPDSGLWVVADGMGGHSAGDVSSRMIVDALASTGLPASAEDLVGRVMDRLSQANTGIREHAATNQLGTIGATVVAFLVQDDGARALWSGDSRLYRLRDGHLDQVTRDHTEVNELLDSGALTPEEAERYPRRNVITRAIGVTELPHVELLEIDVQPGDVWLLCSDGLTEHLQDYEIRHHLAALPPQEACNAMVADVLDRGARDNVTVIAIAASAPEVIAEDADEVPLEGIIPDV</sequence>
<dbReference type="PROSITE" id="PS51746">
    <property type="entry name" value="PPM_2"/>
    <property type="match status" value="1"/>
</dbReference>
<name>A0A1I3UFF4_9RHOB</name>
<protein>
    <submittedName>
        <fullName evidence="2">Protein phosphatase</fullName>
    </submittedName>
</protein>
<dbReference type="STRING" id="390807.SAMN04488095_3741"/>
<dbReference type="EMBL" id="FORA01000008">
    <property type="protein sequence ID" value="SFJ82228.1"/>
    <property type="molecule type" value="Genomic_DNA"/>
</dbReference>
<dbReference type="Proteomes" id="UP000199110">
    <property type="component" value="Unassembled WGS sequence"/>
</dbReference>
<dbReference type="SMART" id="SM00332">
    <property type="entry name" value="PP2Cc"/>
    <property type="match status" value="1"/>
</dbReference>
<dbReference type="InterPro" id="IPR001932">
    <property type="entry name" value="PPM-type_phosphatase-like_dom"/>
</dbReference>
<dbReference type="OrthoDB" id="9801841at2"/>
<accession>A0A1I3UFF4</accession>
<dbReference type="CDD" id="cd00143">
    <property type="entry name" value="PP2Cc"/>
    <property type="match status" value="1"/>
</dbReference>
<reference evidence="2 3" key="1">
    <citation type="submission" date="2016-10" db="EMBL/GenBank/DDBJ databases">
        <authorList>
            <person name="de Groot N.N."/>
        </authorList>
    </citation>
    <scope>NUCLEOTIDE SEQUENCE [LARGE SCALE GENOMIC DNA]</scope>
    <source>
        <strain evidence="2 3">DSM 19073</strain>
    </source>
</reference>
<dbReference type="InterPro" id="IPR036457">
    <property type="entry name" value="PPM-type-like_dom_sf"/>
</dbReference>
<dbReference type="Pfam" id="PF13672">
    <property type="entry name" value="PP2C_2"/>
    <property type="match status" value="1"/>
</dbReference>
<dbReference type="SUPFAM" id="SSF81606">
    <property type="entry name" value="PP2C-like"/>
    <property type="match status" value="1"/>
</dbReference>